<feature type="non-terminal residue" evidence="1">
    <location>
        <position position="51"/>
    </location>
</feature>
<comment type="caution">
    <text evidence="1">The sequence shown here is derived from an EMBL/GenBank/DDBJ whole genome shotgun (WGS) entry which is preliminary data.</text>
</comment>
<proteinExistence type="predicted"/>
<gene>
    <name evidence="1" type="ORF">RPERSI_LOCUS1003</name>
</gene>
<accession>A0ACA9KM89</accession>
<dbReference type="EMBL" id="CAJVQC010000826">
    <property type="protein sequence ID" value="CAG8481580.1"/>
    <property type="molecule type" value="Genomic_DNA"/>
</dbReference>
<sequence>MTTNDQFEDCIVRVFLRKPPKNWIYIEEELEGDISMLFELNFTHIKFVLEA</sequence>
<reference evidence="1" key="1">
    <citation type="submission" date="2021-06" db="EMBL/GenBank/DDBJ databases">
        <authorList>
            <person name="Kallberg Y."/>
            <person name="Tangrot J."/>
            <person name="Rosling A."/>
        </authorList>
    </citation>
    <scope>NUCLEOTIDE SEQUENCE</scope>
    <source>
        <strain evidence="1">MA461A</strain>
    </source>
</reference>
<evidence type="ECO:0000313" key="2">
    <source>
        <dbReference type="Proteomes" id="UP000789920"/>
    </source>
</evidence>
<organism evidence="1 2">
    <name type="scientific">Racocetra persica</name>
    <dbReference type="NCBI Taxonomy" id="160502"/>
    <lineage>
        <taxon>Eukaryota</taxon>
        <taxon>Fungi</taxon>
        <taxon>Fungi incertae sedis</taxon>
        <taxon>Mucoromycota</taxon>
        <taxon>Glomeromycotina</taxon>
        <taxon>Glomeromycetes</taxon>
        <taxon>Diversisporales</taxon>
        <taxon>Gigasporaceae</taxon>
        <taxon>Racocetra</taxon>
    </lineage>
</organism>
<protein>
    <submittedName>
        <fullName evidence="1">12431_t:CDS:1</fullName>
    </submittedName>
</protein>
<dbReference type="Proteomes" id="UP000789920">
    <property type="component" value="Unassembled WGS sequence"/>
</dbReference>
<keyword evidence="2" id="KW-1185">Reference proteome</keyword>
<evidence type="ECO:0000313" key="1">
    <source>
        <dbReference type="EMBL" id="CAG8481580.1"/>
    </source>
</evidence>
<name>A0ACA9KM89_9GLOM</name>